<feature type="transmembrane region" description="Helical" evidence="7">
    <location>
        <begin position="12"/>
        <end position="38"/>
    </location>
</feature>
<evidence type="ECO:0000313" key="9">
    <source>
        <dbReference type="EMBL" id="GAN36585.1"/>
    </source>
</evidence>
<feature type="transmembrane region" description="Helical" evidence="7">
    <location>
        <begin position="355"/>
        <end position="372"/>
    </location>
</feature>
<dbReference type="EMBL" id="BAYM01000081">
    <property type="protein sequence ID" value="GAN36585.1"/>
    <property type="molecule type" value="Genomic_DNA"/>
</dbReference>
<dbReference type="RefSeq" id="WP_003564488.1">
    <property type="nucleotide sequence ID" value="NZ_BAYM01000081.1"/>
</dbReference>
<protein>
    <submittedName>
        <fullName evidence="9">Permease of the major facilitator superfamily protein</fullName>
    </submittedName>
</protein>
<feature type="transmembrane region" description="Helical" evidence="7">
    <location>
        <begin position="142"/>
        <end position="162"/>
    </location>
</feature>
<feature type="transmembrane region" description="Helical" evidence="7">
    <location>
        <begin position="331"/>
        <end position="349"/>
    </location>
</feature>
<dbReference type="SUPFAM" id="SSF103473">
    <property type="entry name" value="MFS general substrate transporter"/>
    <property type="match status" value="2"/>
</dbReference>
<keyword evidence="3" id="KW-1003">Cell membrane</keyword>
<comment type="caution">
    <text evidence="9">The sequence shown here is derived from an EMBL/GenBank/DDBJ whole genome shotgun (WGS) entry which is preliminary data.</text>
</comment>
<dbReference type="Gene3D" id="1.20.1250.20">
    <property type="entry name" value="MFS general substrate transporter like domains"/>
    <property type="match status" value="1"/>
</dbReference>
<dbReference type="AlphaFoldDB" id="A0A0C9NX85"/>
<evidence type="ECO:0000256" key="4">
    <source>
        <dbReference type="ARBA" id="ARBA00022692"/>
    </source>
</evidence>
<feature type="transmembrane region" description="Helical" evidence="7">
    <location>
        <begin position="393"/>
        <end position="415"/>
    </location>
</feature>
<dbReference type="Gene3D" id="1.20.1720.10">
    <property type="entry name" value="Multidrug resistance protein D"/>
    <property type="match status" value="1"/>
</dbReference>
<keyword evidence="5 7" id="KW-1133">Transmembrane helix</keyword>
<feature type="transmembrane region" description="Helical" evidence="7">
    <location>
        <begin position="200"/>
        <end position="219"/>
    </location>
</feature>
<dbReference type="GO" id="GO:0022857">
    <property type="term" value="F:transmembrane transporter activity"/>
    <property type="evidence" value="ECO:0007669"/>
    <property type="project" value="InterPro"/>
</dbReference>
<feature type="transmembrane region" description="Helical" evidence="7">
    <location>
        <begin position="50"/>
        <end position="69"/>
    </location>
</feature>
<dbReference type="GO" id="GO:0005886">
    <property type="term" value="C:plasma membrane"/>
    <property type="evidence" value="ECO:0007669"/>
    <property type="project" value="UniProtKB-SubCell"/>
</dbReference>
<evidence type="ECO:0000256" key="3">
    <source>
        <dbReference type="ARBA" id="ARBA00022475"/>
    </source>
</evidence>
<feature type="transmembrane region" description="Helical" evidence="7">
    <location>
        <begin position="107"/>
        <end position="130"/>
    </location>
</feature>
<reference evidence="10" key="1">
    <citation type="submission" date="2014-05" db="EMBL/GenBank/DDBJ databases">
        <title>Whole genome sequencing of Lactobacillus casei NRIC0644.</title>
        <authorList>
            <person name="Atarashi H."/>
            <person name="Yoshida Y."/>
            <person name="Fujimura S."/>
            <person name="Tanaka N."/>
            <person name="Shiwa Y."/>
            <person name="Yoshikawa H."/>
            <person name="Okada S."/>
            <person name="Nakagawa J."/>
        </authorList>
    </citation>
    <scope>NUCLEOTIDE SEQUENCE [LARGE SCALE GENOMIC DNA]</scope>
    <source>
        <strain evidence="10">NRIC0644</strain>
    </source>
</reference>
<evidence type="ECO:0000256" key="5">
    <source>
        <dbReference type="ARBA" id="ARBA00022989"/>
    </source>
</evidence>
<feature type="transmembrane region" description="Helical" evidence="7">
    <location>
        <begin position="446"/>
        <end position="463"/>
    </location>
</feature>
<evidence type="ECO:0000256" key="6">
    <source>
        <dbReference type="ARBA" id="ARBA00023136"/>
    </source>
</evidence>
<keyword evidence="4 7" id="KW-0812">Transmembrane</keyword>
<dbReference type="CDD" id="cd17321">
    <property type="entry name" value="MFS_MMR_MDR_like"/>
    <property type="match status" value="1"/>
</dbReference>
<dbReference type="InterPro" id="IPR011701">
    <property type="entry name" value="MFS"/>
</dbReference>
<dbReference type="Pfam" id="PF07690">
    <property type="entry name" value="MFS_1"/>
    <property type="match status" value="2"/>
</dbReference>
<dbReference type="InterPro" id="IPR020846">
    <property type="entry name" value="MFS_dom"/>
</dbReference>
<feature type="transmembrane region" description="Helical" evidence="7">
    <location>
        <begin position="265"/>
        <end position="290"/>
    </location>
</feature>
<dbReference type="PROSITE" id="PS50850">
    <property type="entry name" value="MFS"/>
    <property type="match status" value="1"/>
</dbReference>
<accession>A0A0C9NX85</accession>
<dbReference type="Proteomes" id="UP000032552">
    <property type="component" value="Unassembled WGS sequence"/>
</dbReference>
<sequence length="474" mass="51568">MITMSASRRWLILIATSIVSFMATLDASIVNIALPYIARELKVPMSTVELVTSVYMIAICVLLIFWGKLSDSVGRIWLFQLGTILFALGSLFCGLSMTLPWLLTARLIQATGAAMTMATNFGIITAIFPMNQHGRALGVNSALLQLGNIAGPGIGGGVLAVLSWHWIFLINVPVALVAFLIGVLVFPRQRPSLAGAHMDWPGYGSYSVIILGFFITVFWAQTAGLSWVTLLPGMLAFVALVAFVQIERYASDPLIPFAIFKNPGFTIGILTAMIVYMLGYFNSVIMPFYLEETLGLSALTAGFCMMAIPAANVISAPIGGNLGDHFGAERVSFFALFLWCVPMGLFAAATPNWPLGWIVFGLAWSGLANGAFQNNPMMMDNVAPKFQGLAGSMAALGRNLGMTIGVALVTSLLYLNMSTQAGRYIHDYPHGHPQWFIYGMHRSYDFALLLLLLAVLLLGWLNLHRLHERKQSLS</sequence>
<evidence type="ECO:0000256" key="1">
    <source>
        <dbReference type="ARBA" id="ARBA00004651"/>
    </source>
</evidence>
<dbReference type="PANTHER" id="PTHR42718">
    <property type="entry name" value="MAJOR FACILITATOR SUPERFAMILY MULTIDRUG TRANSPORTER MFSC"/>
    <property type="match status" value="1"/>
</dbReference>
<proteinExistence type="predicted"/>
<feature type="transmembrane region" description="Helical" evidence="7">
    <location>
        <begin position="76"/>
        <end position="101"/>
    </location>
</feature>
<organism evidence="9 10">
    <name type="scientific">Lacticaseibacillus paracasei NRIC 0644</name>
    <dbReference type="NCBI Taxonomy" id="1435038"/>
    <lineage>
        <taxon>Bacteria</taxon>
        <taxon>Bacillati</taxon>
        <taxon>Bacillota</taxon>
        <taxon>Bacilli</taxon>
        <taxon>Lactobacillales</taxon>
        <taxon>Lactobacillaceae</taxon>
        <taxon>Lacticaseibacillus</taxon>
    </lineage>
</organism>
<name>A0A0C9NX85_LACPA</name>
<dbReference type="PRINTS" id="PR01036">
    <property type="entry name" value="TCRTETB"/>
</dbReference>
<evidence type="ECO:0000259" key="8">
    <source>
        <dbReference type="PROSITE" id="PS50850"/>
    </source>
</evidence>
<keyword evidence="2" id="KW-0813">Transport</keyword>
<feature type="transmembrane region" description="Helical" evidence="7">
    <location>
        <begin position="168"/>
        <end position="188"/>
    </location>
</feature>
<feature type="transmembrane region" description="Helical" evidence="7">
    <location>
        <begin position="296"/>
        <end position="319"/>
    </location>
</feature>
<evidence type="ECO:0000256" key="2">
    <source>
        <dbReference type="ARBA" id="ARBA00022448"/>
    </source>
</evidence>
<evidence type="ECO:0000313" key="10">
    <source>
        <dbReference type="Proteomes" id="UP000032552"/>
    </source>
</evidence>
<keyword evidence="6 7" id="KW-0472">Membrane</keyword>
<dbReference type="PANTHER" id="PTHR42718:SF46">
    <property type="entry name" value="BLR6921 PROTEIN"/>
    <property type="match status" value="1"/>
</dbReference>
<comment type="subcellular location">
    <subcellularLocation>
        <location evidence="1">Cell membrane</location>
        <topology evidence="1">Multi-pass membrane protein</topology>
    </subcellularLocation>
</comment>
<evidence type="ECO:0000256" key="7">
    <source>
        <dbReference type="SAM" id="Phobius"/>
    </source>
</evidence>
<gene>
    <name evidence="9" type="ORF">LC0644_1174</name>
</gene>
<feature type="domain" description="Major facilitator superfamily (MFS) profile" evidence="8">
    <location>
        <begin position="12"/>
        <end position="471"/>
    </location>
</feature>
<feature type="transmembrane region" description="Helical" evidence="7">
    <location>
        <begin position="225"/>
        <end position="244"/>
    </location>
</feature>
<dbReference type="InterPro" id="IPR036259">
    <property type="entry name" value="MFS_trans_sf"/>
</dbReference>